<evidence type="ECO:0000313" key="2">
    <source>
        <dbReference type="Proteomes" id="UP000805193"/>
    </source>
</evidence>
<gene>
    <name evidence="1" type="ORF">HPB47_019112</name>
</gene>
<proteinExistence type="predicted"/>
<evidence type="ECO:0000313" key="1">
    <source>
        <dbReference type="EMBL" id="KAG0434424.1"/>
    </source>
</evidence>
<comment type="caution">
    <text evidence="1">The sequence shown here is derived from an EMBL/GenBank/DDBJ whole genome shotgun (WGS) entry which is preliminary data.</text>
</comment>
<reference evidence="1 2" key="1">
    <citation type="journal article" date="2020" name="Cell">
        <title>Large-Scale Comparative Analyses of Tick Genomes Elucidate Their Genetic Diversity and Vector Capacities.</title>
        <authorList>
            <consortium name="Tick Genome and Microbiome Consortium (TIGMIC)"/>
            <person name="Jia N."/>
            <person name="Wang J."/>
            <person name="Shi W."/>
            <person name="Du L."/>
            <person name="Sun Y."/>
            <person name="Zhan W."/>
            <person name="Jiang J.F."/>
            <person name="Wang Q."/>
            <person name="Zhang B."/>
            <person name="Ji P."/>
            <person name="Bell-Sakyi L."/>
            <person name="Cui X.M."/>
            <person name="Yuan T.T."/>
            <person name="Jiang B.G."/>
            <person name="Yang W.F."/>
            <person name="Lam T.T."/>
            <person name="Chang Q.C."/>
            <person name="Ding S.J."/>
            <person name="Wang X.J."/>
            <person name="Zhu J.G."/>
            <person name="Ruan X.D."/>
            <person name="Zhao L."/>
            <person name="Wei J.T."/>
            <person name="Ye R.Z."/>
            <person name="Que T.C."/>
            <person name="Du C.H."/>
            <person name="Zhou Y.H."/>
            <person name="Cheng J.X."/>
            <person name="Dai P.F."/>
            <person name="Guo W.B."/>
            <person name="Han X.H."/>
            <person name="Huang E.J."/>
            <person name="Li L.F."/>
            <person name="Wei W."/>
            <person name="Gao Y.C."/>
            <person name="Liu J.Z."/>
            <person name="Shao H.Z."/>
            <person name="Wang X."/>
            <person name="Wang C.C."/>
            <person name="Yang T.C."/>
            <person name="Huo Q.B."/>
            <person name="Li W."/>
            <person name="Chen H.Y."/>
            <person name="Chen S.E."/>
            <person name="Zhou L.G."/>
            <person name="Ni X.B."/>
            <person name="Tian J.H."/>
            <person name="Sheng Y."/>
            <person name="Liu T."/>
            <person name="Pan Y.S."/>
            <person name="Xia L.Y."/>
            <person name="Li J."/>
            <person name="Zhao F."/>
            <person name="Cao W.C."/>
        </authorList>
    </citation>
    <scope>NUCLEOTIDE SEQUENCE [LARGE SCALE GENOMIC DNA]</scope>
    <source>
        <strain evidence="1">Iper-2018</strain>
    </source>
</reference>
<feature type="non-terminal residue" evidence="1">
    <location>
        <position position="176"/>
    </location>
</feature>
<accession>A0AC60QJ66</accession>
<dbReference type="Proteomes" id="UP000805193">
    <property type="component" value="Unassembled WGS sequence"/>
</dbReference>
<organism evidence="1 2">
    <name type="scientific">Ixodes persulcatus</name>
    <name type="common">Taiga tick</name>
    <dbReference type="NCBI Taxonomy" id="34615"/>
    <lineage>
        <taxon>Eukaryota</taxon>
        <taxon>Metazoa</taxon>
        <taxon>Ecdysozoa</taxon>
        <taxon>Arthropoda</taxon>
        <taxon>Chelicerata</taxon>
        <taxon>Arachnida</taxon>
        <taxon>Acari</taxon>
        <taxon>Parasitiformes</taxon>
        <taxon>Ixodida</taxon>
        <taxon>Ixodoidea</taxon>
        <taxon>Ixodidae</taxon>
        <taxon>Ixodinae</taxon>
        <taxon>Ixodes</taxon>
    </lineage>
</organism>
<keyword evidence="2" id="KW-1185">Reference proteome</keyword>
<dbReference type="EMBL" id="JABSTQ010008509">
    <property type="protein sequence ID" value="KAG0434424.1"/>
    <property type="molecule type" value="Genomic_DNA"/>
</dbReference>
<protein>
    <submittedName>
        <fullName evidence="1">Uncharacterized protein</fullName>
    </submittedName>
</protein>
<name>A0AC60QJ66_IXOPE</name>
<sequence>MSLSAPSSSLKCNDLHAYLKTLSPATLDQLYTHPATCLAVFRELPIISRHYIMRLMFVDQPVPQAVVSSWNEQKYVNGQPWAVYSTLEKDKHGRDAQFLDRYAMERWECVLHFMVGCHTKEGISADAVRILLHAGLMKSEEEEGSAPLITMEDSVSPDGHCFPGVALLASYLDTLE</sequence>